<comment type="caution">
    <text evidence="2">The sequence shown here is derived from an EMBL/GenBank/DDBJ whole genome shotgun (WGS) entry which is preliminary data.</text>
</comment>
<dbReference type="Proteomes" id="UP001437256">
    <property type="component" value="Unassembled WGS sequence"/>
</dbReference>
<protein>
    <recommendedName>
        <fullName evidence="4">Apple domain-containing protein</fullName>
    </recommendedName>
</protein>
<feature type="chain" id="PRO_5045359979" description="Apple domain-containing protein" evidence="1">
    <location>
        <begin position="23"/>
        <end position="190"/>
    </location>
</feature>
<evidence type="ECO:0000256" key="1">
    <source>
        <dbReference type="SAM" id="SignalP"/>
    </source>
</evidence>
<gene>
    <name evidence="2" type="ORF">AAF712_003619</name>
</gene>
<keyword evidence="3" id="KW-1185">Reference proteome</keyword>
<name>A0ABR3A5M5_9AGAR</name>
<proteinExistence type="predicted"/>
<evidence type="ECO:0000313" key="2">
    <source>
        <dbReference type="EMBL" id="KAL0069255.1"/>
    </source>
</evidence>
<evidence type="ECO:0008006" key="4">
    <source>
        <dbReference type="Google" id="ProtNLM"/>
    </source>
</evidence>
<reference evidence="2 3" key="1">
    <citation type="submission" date="2024-05" db="EMBL/GenBank/DDBJ databases">
        <title>A draft genome resource for the thread blight pathogen Marasmius tenuissimus strain MS-2.</title>
        <authorList>
            <person name="Yulfo-Soto G.E."/>
            <person name="Baruah I.K."/>
            <person name="Amoako-Attah I."/>
            <person name="Bukari Y."/>
            <person name="Meinhardt L.W."/>
            <person name="Bailey B.A."/>
            <person name="Cohen S.P."/>
        </authorList>
    </citation>
    <scope>NUCLEOTIDE SEQUENCE [LARGE SCALE GENOMIC DNA]</scope>
    <source>
        <strain evidence="2 3">MS-2</strain>
    </source>
</reference>
<organism evidence="2 3">
    <name type="scientific">Marasmius tenuissimus</name>
    <dbReference type="NCBI Taxonomy" id="585030"/>
    <lineage>
        <taxon>Eukaryota</taxon>
        <taxon>Fungi</taxon>
        <taxon>Dikarya</taxon>
        <taxon>Basidiomycota</taxon>
        <taxon>Agaricomycotina</taxon>
        <taxon>Agaricomycetes</taxon>
        <taxon>Agaricomycetidae</taxon>
        <taxon>Agaricales</taxon>
        <taxon>Marasmiineae</taxon>
        <taxon>Marasmiaceae</taxon>
        <taxon>Marasmius</taxon>
    </lineage>
</organism>
<feature type="signal peptide" evidence="1">
    <location>
        <begin position="1"/>
        <end position="22"/>
    </location>
</feature>
<accession>A0ABR3A5M5</accession>
<sequence>MRFSTLFAVCTTALAAASGAFAQTTEGQTTEAEASFGASLGVNLNPYNHYGAPIPPWETGCIPGWYYGDKKDILKIIIPWLKDNLICFILDVLHLGIKCPHKPPPGDGWKQTFSDYDGAIQADDYLTYGLVDTVNDCKAMCSNVEGCTFFNTYHDVNGKDGSPLLTCSLFKSCHGKEQATNKGGTDPARR</sequence>
<keyword evidence="1" id="KW-0732">Signal</keyword>
<dbReference type="EMBL" id="JBBXMP010000013">
    <property type="protein sequence ID" value="KAL0069255.1"/>
    <property type="molecule type" value="Genomic_DNA"/>
</dbReference>
<evidence type="ECO:0000313" key="3">
    <source>
        <dbReference type="Proteomes" id="UP001437256"/>
    </source>
</evidence>
<dbReference type="Gene3D" id="3.50.4.10">
    <property type="entry name" value="Hepatocyte Growth Factor"/>
    <property type="match status" value="1"/>
</dbReference>